<protein>
    <submittedName>
        <fullName evidence="8">Uncharacterized protein LOC113400107</fullName>
    </submittedName>
</protein>
<dbReference type="SUPFAM" id="SSF57184">
    <property type="entry name" value="Growth factor receptor domain"/>
    <property type="match status" value="1"/>
</dbReference>
<dbReference type="OrthoDB" id="7385188at2759"/>
<reference evidence="8" key="1">
    <citation type="submission" date="2025-08" db="UniProtKB">
        <authorList>
            <consortium name="RefSeq"/>
        </authorList>
    </citation>
    <scope>IDENTIFICATION</scope>
    <source>
        <tissue evidence="8">Whole body</tissue>
    </source>
</reference>
<dbReference type="OMA" id="GECRDIW"/>
<evidence type="ECO:0000256" key="6">
    <source>
        <dbReference type="SAM" id="SignalP"/>
    </source>
</evidence>
<keyword evidence="7" id="KW-1185">Reference proteome</keyword>
<evidence type="ECO:0000256" key="5">
    <source>
        <dbReference type="SAM" id="MobiDB-lite"/>
    </source>
</evidence>
<keyword evidence="3" id="KW-0964">Secreted</keyword>
<evidence type="ECO:0000256" key="4">
    <source>
        <dbReference type="ARBA" id="ARBA00023157"/>
    </source>
</evidence>
<dbReference type="GeneID" id="113400107"/>
<proteinExistence type="inferred from homology"/>
<comment type="similarity">
    <text evidence="2">Belongs to the secapin family.</text>
</comment>
<dbReference type="GO" id="GO:0005576">
    <property type="term" value="C:extracellular region"/>
    <property type="evidence" value="ECO:0007669"/>
    <property type="project" value="UniProtKB-SubCell"/>
</dbReference>
<gene>
    <name evidence="8" type="primary">LOC113400107</name>
</gene>
<sequence length="167" mass="18590">MFLYLLILSVLNISLALPNGIIPQNVITVPPNCPPGQEFINGQCRDIWKSGLTTPLPPSLKYDKNVTPMNMVTVPTNCPPGQQLINGQCRDVWKGALAESMLFEMLLKNPLARSATRNNQLSKREEDKNGNENILESNDSLRNIISVPTQCPEGYRPDALGICRRIF</sequence>
<keyword evidence="4" id="KW-1015">Disulfide bond</keyword>
<comment type="subcellular location">
    <subcellularLocation>
        <location evidence="1">Secreted</location>
    </subcellularLocation>
</comment>
<dbReference type="RefSeq" id="XP_026495301.1">
    <property type="nucleotide sequence ID" value="XM_026639516.2"/>
</dbReference>
<dbReference type="Pfam" id="PF17521">
    <property type="entry name" value="Secapin"/>
    <property type="match status" value="1"/>
</dbReference>
<organism evidence="7 8">
    <name type="scientific">Vanessa tameamea</name>
    <name type="common">Kamehameha butterfly</name>
    <dbReference type="NCBI Taxonomy" id="334116"/>
    <lineage>
        <taxon>Eukaryota</taxon>
        <taxon>Metazoa</taxon>
        <taxon>Ecdysozoa</taxon>
        <taxon>Arthropoda</taxon>
        <taxon>Hexapoda</taxon>
        <taxon>Insecta</taxon>
        <taxon>Pterygota</taxon>
        <taxon>Neoptera</taxon>
        <taxon>Endopterygota</taxon>
        <taxon>Lepidoptera</taxon>
        <taxon>Glossata</taxon>
        <taxon>Ditrysia</taxon>
        <taxon>Papilionoidea</taxon>
        <taxon>Nymphalidae</taxon>
        <taxon>Nymphalinae</taxon>
        <taxon>Vanessa</taxon>
    </lineage>
</organism>
<feature type="chain" id="PRO_5034265573" evidence="6">
    <location>
        <begin position="17"/>
        <end position="167"/>
    </location>
</feature>
<evidence type="ECO:0000256" key="1">
    <source>
        <dbReference type="ARBA" id="ARBA00004613"/>
    </source>
</evidence>
<keyword evidence="6" id="KW-0732">Signal</keyword>
<dbReference type="InterPro" id="IPR020128">
    <property type="entry name" value="Secapin"/>
</dbReference>
<accession>A0A8B8IGR6</accession>
<dbReference type="AlphaFoldDB" id="A0A8B8IGR6"/>
<evidence type="ECO:0000256" key="3">
    <source>
        <dbReference type="ARBA" id="ARBA00022525"/>
    </source>
</evidence>
<name>A0A8B8IGR6_VANTA</name>
<feature type="region of interest" description="Disordered" evidence="5">
    <location>
        <begin position="114"/>
        <end position="135"/>
    </location>
</feature>
<feature type="signal peptide" evidence="6">
    <location>
        <begin position="1"/>
        <end position="16"/>
    </location>
</feature>
<dbReference type="Proteomes" id="UP001652626">
    <property type="component" value="Chromosome 8"/>
</dbReference>
<evidence type="ECO:0000313" key="8">
    <source>
        <dbReference type="RefSeq" id="XP_026495301.1"/>
    </source>
</evidence>
<dbReference type="InterPro" id="IPR009030">
    <property type="entry name" value="Growth_fac_rcpt_cys_sf"/>
</dbReference>
<evidence type="ECO:0000313" key="7">
    <source>
        <dbReference type="Proteomes" id="UP001652626"/>
    </source>
</evidence>
<evidence type="ECO:0000256" key="2">
    <source>
        <dbReference type="ARBA" id="ARBA00006280"/>
    </source>
</evidence>